<keyword evidence="2" id="KW-1185">Reference proteome</keyword>
<organism evidence="1 2">
    <name type="scientific">Rhodococcus tukisamuensis</name>
    <dbReference type="NCBI Taxonomy" id="168276"/>
    <lineage>
        <taxon>Bacteria</taxon>
        <taxon>Bacillati</taxon>
        <taxon>Actinomycetota</taxon>
        <taxon>Actinomycetes</taxon>
        <taxon>Mycobacteriales</taxon>
        <taxon>Nocardiaceae</taxon>
        <taxon>Rhodococcus</taxon>
    </lineage>
</organism>
<dbReference type="STRING" id="168276.SAMN05444580_102296"/>
<reference evidence="1 2" key="1">
    <citation type="submission" date="2016-10" db="EMBL/GenBank/DDBJ databases">
        <authorList>
            <person name="de Groot N.N."/>
        </authorList>
    </citation>
    <scope>NUCLEOTIDE SEQUENCE [LARGE SCALE GENOMIC DNA]</scope>
    <source>
        <strain evidence="1 2">JCM 11308</strain>
    </source>
</reference>
<proteinExistence type="predicted"/>
<gene>
    <name evidence="1" type="ORF">SAMN05444580_102296</name>
</gene>
<accession>A0A1G6R1V2</accession>
<dbReference type="Proteomes" id="UP000199417">
    <property type="component" value="Unassembled WGS sequence"/>
</dbReference>
<sequence length="141" mass="15142">MLDELLVIVFDPVIGDEEIGGMIRGERTGWERLRAAVAQAVPRLPRDHGHLAAIDASYSYLRQFTPAVLSSVRFAGGTAATELLVAVDVLRELNATGTRKVPEEAPTGFVPTKWSRYLDEARNPATAPPTGTTGSYACCSA</sequence>
<name>A0A1G6R1V2_9NOCA</name>
<protein>
    <submittedName>
        <fullName evidence="1">Uncharacterized protein</fullName>
    </submittedName>
</protein>
<evidence type="ECO:0000313" key="1">
    <source>
        <dbReference type="EMBL" id="SDC98491.1"/>
    </source>
</evidence>
<evidence type="ECO:0000313" key="2">
    <source>
        <dbReference type="Proteomes" id="UP000199417"/>
    </source>
</evidence>
<dbReference type="AlphaFoldDB" id="A0A1G6R1V2"/>
<dbReference type="EMBL" id="FNAB01000002">
    <property type="protein sequence ID" value="SDC98491.1"/>
    <property type="molecule type" value="Genomic_DNA"/>
</dbReference>